<sequence>MADSKTKNSSSSGSGSGSADPAPAIDGGAFSSTSLHRIEPVVDDKDPSKPRDVDPANPTRTVPKKKANQAYLVHQRYLERQREERRRARIAKGMSAEEEEKEELRHQGGAGGEDSAAGAAAAACCENFVKALFYSLLLLAAAGVFVTGSPIWGYRGKWVRLRTYFPPQQRLFTPAELQLYAGRAPERPIYLAVMGDVYDVTTNPRIYGPGGSYNFFAGRDASRAYITGCFDNEEQLTHDLRGLSDEDMSHVLLWKKFFDEHADYYKVGRVSLPHIDPDSPIPPACDPSKQ</sequence>
<dbReference type="GO" id="GO:0020037">
    <property type="term" value="F:heme binding"/>
    <property type="evidence" value="ECO:0007669"/>
    <property type="project" value="UniProtKB-ARBA"/>
</dbReference>
<dbReference type="AlphaFoldDB" id="A0AAN6GEG8"/>
<feature type="compositionally biased region" description="Basic and acidic residues" evidence="2">
    <location>
        <begin position="36"/>
        <end position="54"/>
    </location>
</feature>
<dbReference type="Proteomes" id="UP001176521">
    <property type="component" value="Unassembled WGS sequence"/>
</dbReference>
<evidence type="ECO:0000256" key="1">
    <source>
        <dbReference type="ARBA" id="ARBA00038357"/>
    </source>
</evidence>
<evidence type="ECO:0000256" key="3">
    <source>
        <dbReference type="SAM" id="Phobius"/>
    </source>
</evidence>
<feature type="transmembrane region" description="Helical" evidence="3">
    <location>
        <begin position="132"/>
        <end position="154"/>
    </location>
</feature>
<comment type="caution">
    <text evidence="5">The sequence shown here is derived from an EMBL/GenBank/DDBJ whole genome shotgun (WGS) entry which is preliminary data.</text>
</comment>
<keyword evidence="3" id="KW-0472">Membrane</keyword>
<dbReference type="Gene3D" id="3.10.120.10">
    <property type="entry name" value="Cytochrome b5-like heme/steroid binding domain"/>
    <property type="match status" value="1"/>
</dbReference>
<comment type="similarity">
    <text evidence="1">Belongs to the cytochrome b5 family. MAPR subfamily.</text>
</comment>
<keyword evidence="6" id="KW-1185">Reference proteome</keyword>
<dbReference type="SMART" id="SM01117">
    <property type="entry name" value="Cyt-b5"/>
    <property type="match status" value="1"/>
</dbReference>
<feature type="region of interest" description="Disordered" evidence="2">
    <location>
        <begin position="82"/>
        <end position="115"/>
    </location>
</feature>
<dbReference type="GO" id="GO:0016020">
    <property type="term" value="C:membrane"/>
    <property type="evidence" value="ECO:0007669"/>
    <property type="project" value="TreeGrafter"/>
</dbReference>
<keyword evidence="3" id="KW-0812">Transmembrane</keyword>
<protein>
    <recommendedName>
        <fullName evidence="4">Cytochrome b5 heme-binding domain-containing protein</fullName>
    </recommendedName>
</protein>
<dbReference type="InterPro" id="IPR036400">
    <property type="entry name" value="Cyt_B5-like_heme/steroid_sf"/>
</dbReference>
<dbReference type="EMBL" id="JAPDMQ010000065">
    <property type="protein sequence ID" value="KAK0537124.1"/>
    <property type="molecule type" value="Genomic_DNA"/>
</dbReference>
<dbReference type="InterPro" id="IPR050577">
    <property type="entry name" value="MAPR/NEUFC/NENF-like"/>
</dbReference>
<dbReference type="Pfam" id="PF00173">
    <property type="entry name" value="Cyt-b5"/>
    <property type="match status" value="1"/>
</dbReference>
<feature type="domain" description="Cytochrome b5 heme-binding" evidence="4">
    <location>
        <begin position="172"/>
        <end position="271"/>
    </location>
</feature>
<evidence type="ECO:0000259" key="4">
    <source>
        <dbReference type="SMART" id="SM01117"/>
    </source>
</evidence>
<evidence type="ECO:0000313" key="6">
    <source>
        <dbReference type="Proteomes" id="UP001176521"/>
    </source>
</evidence>
<evidence type="ECO:0000313" key="5">
    <source>
        <dbReference type="EMBL" id="KAK0537124.1"/>
    </source>
</evidence>
<dbReference type="InterPro" id="IPR001199">
    <property type="entry name" value="Cyt_B5-like_heme/steroid-bd"/>
</dbReference>
<dbReference type="PANTHER" id="PTHR10281:SF76">
    <property type="entry name" value="CALCUTTA CUP-RELATED"/>
    <property type="match status" value="1"/>
</dbReference>
<evidence type="ECO:0000256" key="2">
    <source>
        <dbReference type="SAM" id="MobiDB-lite"/>
    </source>
</evidence>
<gene>
    <name evidence="5" type="ORF">OC842_001737</name>
</gene>
<feature type="region of interest" description="Disordered" evidence="2">
    <location>
        <begin position="1"/>
        <end position="67"/>
    </location>
</feature>
<keyword evidence="3" id="KW-1133">Transmembrane helix</keyword>
<accession>A0AAN6GEG8</accession>
<organism evidence="5 6">
    <name type="scientific">Tilletia horrida</name>
    <dbReference type="NCBI Taxonomy" id="155126"/>
    <lineage>
        <taxon>Eukaryota</taxon>
        <taxon>Fungi</taxon>
        <taxon>Dikarya</taxon>
        <taxon>Basidiomycota</taxon>
        <taxon>Ustilaginomycotina</taxon>
        <taxon>Exobasidiomycetes</taxon>
        <taxon>Tilletiales</taxon>
        <taxon>Tilletiaceae</taxon>
        <taxon>Tilletia</taxon>
    </lineage>
</organism>
<dbReference type="GO" id="GO:0012505">
    <property type="term" value="C:endomembrane system"/>
    <property type="evidence" value="ECO:0007669"/>
    <property type="project" value="TreeGrafter"/>
</dbReference>
<dbReference type="FunFam" id="3.10.120.10:FF:000003">
    <property type="entry name" value="membrane-associated progesterone receptor component 1"/>
    <property type="match status" value="1"/>
</dbReference>
<name>A0AAN6GEG8_9BASI</name>
<dbReference type="SUPFAM" id="SSF55856">
    <property type="entry name" value="Cytochrome b5-like heme/steroid binding domain"/>
    <property type="match status" value="1"/>
</dbReference>
<proteinExistence type="inferred from homology"/>
<dbReference type="PANTHER" id="PTHR10281">
    <property type="entry name" value="MEMBRANE-ASSOCIATED PROGESTERONE RECEPTOR COMPONENT-RELATED"/>
    <property type="match status" value="1"/>
</dbReference>
<reference evidence="5" key="1">
    <citation type="journal article" date="2023" name="PhytoFront">
        <title>Draft Genome Resources of Seven Strains of Tilletia horrida, Causal Agent of Kernel Smut of Rice.</title>
        <authorList>
            <person name="Khanal S."/>
            <person name="Antony Babu S."/>
            <person name="Zhou X.G."/>
        </authorList>
    </citation>
    <scope>NUCLEOTIDE SEQUENCE</scope>
    <source>
        <strain evidence="5">TX3</strain>
    </source>
</reference>